<accession>A0ACB8SPN3</accession>
<evidence type="ECO:0000313" key="2">
    <source>
        <dbReference type="Proteomes" id="UP000814140"/>
    </source>
</evidence>
<proteinExistence type="predicted"/>
<name>A0ACB8SPN3_9AGAM</name>
<evidence type="ECO:0000313" key="1">
    <source>
        <dbReference type="EMBL" id="KAI0057866.1"/>
    </source>
</evidence>
<protein>
    <submittedName>
        <fullName evidence="1">Uncharacterized protein</fullName>
    </submittedName>
</protein>
<sequence length="104" mass="11389">MSFLKIFSSRWRASQKFESSRAAGGRRKGTMLNCAERGGTLEHRSWQAPLQTASGVSRFPKITAMALTLVIFTPCPALRARAASRFKLRTGSGSDIPSCIPTRT</sequence>
<organism evidence="1 2">
    <name type="scientific">Artomyces pyxidatus</name>
    <dbReference type="NCBI Taxonomy" id="48021"/>
    <lineage>
        <taxon>Eukaryota</taxon>
        <taxon>Fungi</taxon>
        <taxon>Dikarya</taxon>
        <taxon>Basidiomycota</taxon>
        <taxon>Agaricomycotina</taxon>
        <taxon>Agaricomycetes</taxon>
        <taxon>Russulales</taxon>
        <taxon>Auriscalpiaceae</taxon>
        <taxon>Artomyces</taxon>
    </lineage>
</organism>
<dbReference type="Proteomes" id="UP000814140">
    <property type="component" value="Unassembled WGS sequence"/>
</dbReference>
<reference evidence="1" key="1">
    <citation type="submission" date="2021-03" db="EMBL/GenBank/DDBJ databases">
        <authorList>
            <consortium name="DOE Joint Genome Institute"/>
            <person name="Ahrendt S."/>
            <person name="Looney B.P."/>
            <person name="Miyauchi S."/>
            <person name="Morin E."/>
            <person name="Drula E."/>
            <person name="Courty P.E."/>
            <person name="Chicoki N."/>
            <person name="Fauchery L."/>
            <person name="Kohler A."/>
            <person name="Kuo A."/>
            <person name="Labutti K."/>
            <person name="Pangilinan J."/>
            <person name="Lipzen A."/>
            <person name="Riley R."/>
            <person name="Andreopoulos W."/>
            <person name="He G."/>
            <person name="Johnson J."/>
            <person name="Barry K.W."/>
            <person name="Grigoriev I.V."/>
            <person name="Nagy L."/>
            <person name="Hibbett D."/>
            <person name="Henrissat B."/>
            <person name="Matheny P.B."/>
            <person name="Labbe J."/>
            <person name="Martin F."/>
        </authorList>
    </citation>
    <scope>NUCLEOTIDE SEQUENCE</scope>
    <source>
        <strain evidence="1">HHB10654</strain>
    </source>
</reference>
<comment type="caution">
    <text evidence="1">The sequence shown here is derived from an EMBL/GenBank/DDBJ whole genome shotgun (WGS) entry which is preliminary data.</text>
</comment>
<keyword evidence="2" id="KW-1185">Reference proteome</keyword>
<gene>
    <name evidence="1" type="ORF">BV25DRAFT_1333770</name>
</gene>
<reference evidence="1" key="2">
    <citation type="journal article" date="2022" name="New Phytol.">
        <title>Evolutionary transition to the ectomycorrhizal habit in the genomes of a hyperdiverse lineage of mushroom-forming fungi.</title>
        <authorList>
            <person name="Looney B."/>
            <person name="Miyauchi S."/>
            <person name="Morin E."/>
            <person name="Drula E."/>
            <person name="Courty P.E."/>
            <person name="Kohler A."/>
            <person name="Kuo A."/>
            <person name="LaButti K."/>
            <person name="Pangilinan J."/>
            <person name="Lipzen A."/>
            <person name="Riley R."/>
            <person name="Andreopoulos W."/>
            <person name="He G."/>
            <person name="Johnson J."/>
            <person name="Nolan M."/>
            <person name="Tritt A."/>
            <person name="Barry K.W."/>
            <person name="Grigoriev I.V."/>
            <person name="Nagy L.G."/>
            <person name="Hibbett D."/>
            <person name="Henrissat B."/>
            <person name="Matheny P.B."/>
            <person name="Labbe J."/>
            <person name="Martin F.M."/>
        </authorList>
    </citation>
    <scope>NUCLEOTIDE SEQUENCE</scope>
    <source>
        <strain evidence="1">HHB10654</strain>
    </source>
</reference>
<dbReference type="EMBL" id="MU277241">
    <property type="protein sequence ID" value="KAI0057866.1"/>
    <property type="molecule type" value="Genomic_DNA"/>
</dbReference>